<feature type="binding site" evidence="8">
    <location>
        <position position="257"/>
    </location>
    <ligand>
        <name>Mn(2+)</name>
        <dbReference type="ChEBI" id="CHEBI:29035"/>
        <label>2</label>
    </ligand>
</feature>
<feature type="binding site" evidence="8">
    <location>
        <position position="275"/>
    </location>
    <ligand>
        <name>Mn(2+)</name>
        <dbReference type="ChEBI" id="CHEBI:29035"/>
        <label>2</label>
    </ligand>
</feature>
<dbReference type="PANTHER" id="PTHR11963">
    <property type="entry name" value="LEUCINE AMINOPEPTIDASE-RELATED"/>
    <property type="match status" value="1"/>
</dbReference>
<feature type="domain" description="Cytosol aminopeptidase" evidence="9">
    <location>
        <begin position="332"/>
        <end position="339"/>
    </location>
</feature>
<dbReference type="RefSeq" id="WP_135119650.1">
    <property type="nucleotide sequence ID" value="NZ_SPQZ01000002.1"/>
</dbReference>
<gene>
    <name evidence="8" type="primary">pepA</name>
    <name evidence="10" type="ORF">E4M00_06685</name>
</gene>
<dbReference type="EC" id="3.4.11.10" evidence="8"/>
<keyword evidence="5 8" id="KW-0645">Protease</keyword>
<feature type="active site" evidence="8">
    <location>
        <position position="264"/>
    </location>
</feature>
<reference evidence="10 11" key="1">
    <citation type="journal article" date="2018" name="J. Microbiol.">
        <title>Leifsonia flava sp. nov., a novel actinobacterium isolated from the rhizosphere of Aquilegia viridiflora.</title>
        <authorList>
            <person name="Cai Y."/>
            <person name="Tao W.Z."/>
            <person name="Ma Y.J."/>
            <person name="Cheng J."/>
            <person name="Zhang M.Y."/>
            <person name="Zhang Y.X."/>
        </authorList>
    </citation>
    <scope>NUCLEOTIDE SEQUENCE [LARGE SCALE GENOMIC DNA]</scope>
    <source>
        <strain evidence="10 11">SYP-B2174</strain>
    </source>
</reference>
<evidence type="ECO:0000256" key="2">
    <source>
        <dbReference type="ARBA" id="ARBA00000967"/>
    </source>
</evidence>
<keyword evidence="8" id="KW-0464">Manganese</keyword>
<comment type="cofactor">
    <cofactor evidence="8">
        <name>Mn(2+)</name>
        <dbReference type="ChEBI" id="CHEBI:29035"/>
    </cofactor>
    <text evidence="8">Binds 2 manganese ions per subunit.</text>
</comment>
<dbReference type="NCBIfam" id="NF002073">
    <property type="entry name" value="PRK00913.1-2"/>
    <property type="match status" value="1"/>
</dbReference>
<comment type="function">
    <text evidence="7 8">Presumably involved in the processing and regular turnover of intracellular proteins. Catalyzes the removal of unsubstituted N-terminal amino acids from various peptides.</text>
</comment>
<evidence type="ECO:0000256" key="8">
    <source>
        <dbReference type="HAMAP-Rule" id="MF_00181"/>
    </source>
</evidence>
<evidence type="ECO:0000313" key="11">
    <source>
        <dbReference type="Proteomes" id="UP000298127"/>
    </source>
</evidence>
<dbReference type="HAMAP" id="MF_00181">
    <property type="entry name" value="Cytosol_peptidase_M17"/>
    <property type="match status" value="1"/>
</dbReference>
<comment type="catalytic activity">
    <reaction evidence="2 8">
        <text>Release of an N-terminal amino acid, preferentially leucine, but not glutamic or aspartic acids.</text>
        <dbReference type="EC" id="3.4.11.10"/>
    </reaction>
</comment>
<evidence type="ECO:0000313" key="10">
    <source>
        <dbReference type="EMBL" id="TFV99178.1"/>
    </source>
</evidence>
<feature type="binding site" evidence="8">
    <location>
        <position position="336"/>
    </location>
    <ligand>
        <name>Mn(2+)</name>
        <dbReference type="ChEBI" id="CHEBI:29035"/>
        <label>2</label>
    </ligand>
</feature>
<dbReference type="EC" id="3.4.11.1" evidence="8"/>
<feature type="binding site" evidence="8">
    <location>
        <position position="334"/>
    </location>
    <ligand>
        <name>Mn(2+)</name>
        <dbReference type="ChEBI" id="CHEBI:29035"/>
        <label>1</label>
    </ligand>
</feature>
<keyword evidence="6 8" id="KW-0378">Hydrolase</keyword>
<keyword evidence="8" id="KW-0479">Metal-binding</keyword>
<dbReference type="GO" id="GO:0030145">
    <property type="term" value="F:manganese ion binding"/>
    <property type="evidence" value="ECO:0007669"/>
    <property type="project" value="UniProtKB-UniRule"/>
</dbReference>
<dbReference type="Gene3D" id="3.40.630.10">
    <property type="entry name" value="Zn peptidases"/>
    <property type="match status" value="1"/>
</dbReference>
<dbReference type="GO" id="GO:0006508">
    <property type="term" value="P:proteolysis"/>
    <property type="evidence" value="ECO:0007669"/>
    <property type="project" value="UniProtKB-KW"/>
</dbReference>
<comment type="catalytic activity">
    <reaction evidence="1 8">
        <text>Release of an N-terminal amino acid, Xaa-|-Yaa-, in which Xaa is preferably Leu, but may be other amino acids including Pro although not Arg or Lys, and Yaa may be Pro. Amino acid amides and methyl esters are also readily hydrolyzed, but rates on arylamides are exceedingly low.</text>
        <dbReference type="EC" id="3.4.11.1"/>
    </reaction>
</comment>
<dbReference type="Proteomes" id="UP000298127">
    <property type="component" value="Unassembled WGS sequence"/>
</dbReference>
<dbReference type="GO" id="GO:0070006">
    <property type="term" value="F:metalloaminopeptidase activity"/>
    <property type="evidence" value="ECO:0007669"/>
    <property type="project" value="InterPro"/>
</dbReference>
<dbReference type="Pfam" id="PF02789">
    <property type="entry name" value="Peptidase_M17_N"/>
    <property type="match status" value="1"/>
</dbReference>
<dbReference type="Pfam" id="PF00883">
    <property type="entry name" value="Peptidase_M17"/>
    <property type="match status" value="1"/>
</dbReference>
<dbReference type="SUPFAM" id="SSF53187">
    <property type="entry name" value="Zn-dependent exopeptidases"/>
    <property type="match status" value="1"/>
</dbReference>
<feature type="binding site" evidence="8">
    <location>
        <position position="252"/>
    </location>
    <ligand>
        <name>Mn(2+)</name>
        <dbReference type="ChEBI" id="CHEBI:29035"/>
        <label>2</label>
    </ligand>
</feature>
<sequence length="494" mass="50130">MTSASLSFSAESVTEAAVDVVVIGARSVDGSVELVADPAYAGIAAHLDALGVTGGADQLVRTVDTVGAAKTIAIIGLGRGTDAAALRAAAGSAARQLTGVDTVAFAIPTSDAVEAAAIGEGAALGAYAYTAYRHTSLEKTKTPASSIVVYTASAPDDAEQARIIAVADGVNLVRDLVNAPPSDLYPESFVDLAGDAIGDLPIEVTVWDETELAADGFGGILGVGQGSARPPRLLKLAYSPAAATQHLAIVGKGITFDTGGLSLKPPVPMIGMKSDMAGAANVLAVIVAAARTELPVRLTGWLCLAENMPSGNAVRPNDVLSIRGGTTVEVVNTDAEGRLVMADGLVAASEEHPDAIVDVATLTGAQVVALGHRYSAVMGEVDLVERVLAASKSVAEPFWPMPIPEELRARLDSGVADIKNATPGDPAAGMMLAAAFLQDFIGKTADGESTIPWAHLDIAGAALNEGKLYSFNGPGATGVSVRTLLALAESYTSK</sequence>
<dbReference type="CDD" id="cd00433">
    <property type="entry name" value="Peptidase_M17"/>
    <property type="match status" value="1"/>
</dbReference>
<keyword evidence="11" id="KW-1185">Reference proteome</keyword>
<feature type="binding site" evidence="8">
    <location>
        <position position="257"/>
    </location>
    <ligand>
        <name>Mn(2+)</name>
        <dbReference type="ChEBI" id="CHEBI:29035"/>
        <label>1</label>
    </ligand>
</feature>
<proteinExistence type="inferred from homology"/>
<feature type="active site" evidence="8">
    <location>
        <position position="338"/>
    </location>
</feature>
<dbReference type="Gene3D" id="3.40.220.10">
    <property type="entry name" value="Leucine Aminopeptidase, subunit E, domain 1"/>
    <property type="match status" value="1"/>
</dbReference>
<dbReference type="GO" id="GO:0005737">
    <property type="term" value="C:cytoplasm"/>
    <property type="evidence" value="ECO:0007669"/>
    <property type="project" value="UniProtKB-SubCell"/>
</dbReference>
<evidence type="ECO:0000256" key="4">
    <source>
        <dbReference type="ARBA" id="ARBA00022438"/>
    </source>
</evidence>
<dbReference type="InterPro" id="IPR023042">
    <property type="entry name" value="Peptidase_M17_leu_NH2_pept"/>
</dbReference>
<evidence type="ECO:0000256" key="7">
    <source>
        <dbReference type="ARBA" id="ARBA00049972"/>
    </source>
</evidence>
<name>A0A4Y9R504_9MICO</name>
<evidence type="ECO:0000256" key="5">
    <source>
        <dbReference type="ARBA" id="ARBA00022670"/>
    </source>
</evidence>
<dbReference type="AlphaFoldDB" id="A0A4Y9R504"/>
<keyword evidence="8" id="KW-0963">Cytoplasm</keyword>
<dbReference type="SUPFAM" id="SSF52949">
    <property type="entry name" value="Macro domain-like"/>
    <property type="match status" value="1"/>
</dbReference>
<dbReference type="InterPro" id="IPR000819">
    <property type="entry name" value="Peptidase_M17_C"/>
</dbReference>
<keyword evidence="4 8" id="KW-0031">Aminopeptidase</keyword>
<evidence type="ECO:0000256" key="6">
    <source>
        <dbReference type="ARBA" id="ARBA00022801"/>
    </source>
</evidence>
<protein>
    <recommendedName>
        <fullName evidence="8">Probable cytosol aminopeptidase</fullName>
        <ecNumber evidence="8">3.4.11.1</ecNumber>
    </recommendedName>
    <alternativeName>
        <fullName evidence="8">Leucine aminopeptidase</fullName>
        <shortName evidence="8">LAP</shortName>
        <ecNumber evidence="8">3.4.11.10</ecNumber>
    </alternativeName>
    <alternativeName>
        <fullName evidence="8">Leucyl aminopeptidase</fullName>
    </alternativeName>
</protein>
<comment type="caution">
    <text evidence="10">The sequence shown here is derived from an EMBL/GenBank/DDBJ whole genome shotgun (WGS) entry which is preliminary data.</text>
</comment>
<feature type="binding site" evidence="8">
    <location>
        <position position="336"/>
    </location>
    <ligand>
        <name>Mn(2+)</name>
        <dbReference type="ChEBI" id="CHEBI:29035"/>
        <label>1</label>
    </ligand>
</feature>
<dbReference type="InterPro" id="IPR043472">
    <property type="entry name" value="Macro_dom-like"/>
</dbReference>
<comment type="similarity">
    <text evidence="3 8">Belongs to the peptidase M17 family.</text>
</comment>
<dbReference type="PRINTS" id="PR00481">
    <property type="entry name" value="LAMNOPPTDASE"/>
</dbReference>
<organism evidence="10 11">
    <name type="scientific">Orlajensenia leifsoniae</name>
    <dbReference type="NCBI Taxonomy" id="2561933"/>
    <lineage>
        <taxon>Bacteria</taxon>
        <taxon>Bacillati</taxon>
        <taxon>Actinomycetota</taxon>
        <taxon>Actinomycetes</taxon>
        <taxon>Micrococcales</taxon>
        <taxon>Microbacteriaceae</taxon>
        <taxon>Orlajensenia</taxon>
    </lineage>
</organism>
<dbReference type="PANTHER" id="PTHR11963:SF23">
    <property type="entry name" value="CYTOSOL AMINOPEPTIDASE"/>
    <property type="match status" value="1"/>
</dbReference>
<evidence type="ECO:0000259" key="9">
    <source>
        <dbReference type="PROSITE" id="PS00631"/>
    </source>
</evidence>
<dbReference type="InterPro" id="IPR011356">
    <property type="entry name" value="Leucine_aapep/pepB"/>
</dbReference>
<dbReference type="PROSITE" id="PS00631">
    <property type="entry name" value="CYTOSOL_AP"/>
    <property type="match status" value="1"/>
</dbReference>
<dbReference type="InterPro" id="IPR008283">
    <property type="entry name" value="Peptidase_M17_N"/>
</dbReference>
<comment type="subcellular location">
    <subcellularLocation>
        <location evidence="8">Cytoplasm</location>
    </subcellularLocation>
</comment>
<dbReference type="EMBL" id="SPQZ01000002">
    <property type="protein sequence ID" value="TFV99178.1"/>
    <property type="molecule type" value="Genomic_DNA"/>
</dbReference>
<evidence type="ECO:0000256" key="1">
    <source>
        <dbReference type="ARBA" id="ARBA00000135"/>
    </source>
</evidence>
<accession>A0A4Y9R504</accession>
<evidence type="ECO:0000256" key="3">
    <source>
        <dbReference type="ARBA" id="ARBA00009528"/>
    </source>
</evidence>